<dbReference type="AlphaFoldDB" id="W6QWD5"/>
<gene>
    <name evidence="1" type="ORF">PROQFM164_S12g000078</name>
</gene>
<keyword evidence="2" id="KW-1185">Reference proteome</keyword>
<dbReference type="Proteomes" id="UP000030686">
    <property type="component" value="Unassembled WGS sequence"/>
</dbReference>
<sequence length="52" mass="6050">MIGITSSLSAYPLAHEFALAAKQLLCFECRRYRCRLKGWASQILDMLDMRRD</sequence>
<dbReference type="EMBL" id="HG792026">
    <property type="protein sequence ID" value="CDM38469.1"/>
    <property type="molecule type" value="Genomic_DNA"/>
</dbReference>
<proteinExistence type="predicted"/>
<evidence type="ECO:0000313" key="2">
    <source>
        <dbReference type="Proteomes" id="UP000030686"/>
    </source>
</evidence>
<name>W6QWD5_PENRF</name>
<organism evidence="1 2">
    <name type="scientific">Penicillium roqueforti (strain FM164)</name>
    <dbReference type="NCBI Taxonomy" id="1365484"/>
    <lineage>
        <taxon>Eukaryota</taxon>
        <taxon>Fungi</taxon>
        <taxon>Dikarya</taxon>
        <taxon>Ascomycota</taxon>
        <taxon>Pezizomycotina</taxon>
        <taxon>Eurotiomycetes</taxon>
        <taxon>Eurotiomycetidae</taxon>
        <taxon>Eurotiales</taxon>
        <taxon>Aspergillaceae</taxon>
        <taxon>Penicillium</taxon>
    </lineage>
</organism>
<protein>
    <submittedName>
        <fullName evidence="1">Uncharacterized protein</fullName>
    </submittedName>
</protein>
<accession>W6QWD5</accession>
<reference evidence="1" key="1">
    <citation type="journal article" date="2014" name="Nat. Commun.">
        <title>Multiple recent horizontal transfers of a large genomic region in cheese making fungi.</title>
        <authorList>
            <person name="Cheeseman K."/>
            <person name="Ropars J."/>
            <person name="Renault P."/>
            <person name="Dupont J."/>
            <person name="Gouzy J."/>
            <person name="Branca A."/>
            <person name="Abraham A.L."/>
            <person name="Ceppi M."/>
            <person name="Conseiller E."/>
            <person name="Debuchy R."/>
            <person name="Malagnac F."/>
            <person name="Goarin A."/>
            <person name="Silar P."/>
            <person name="Lacoste S."/>
            <person name="Sallet E."/>
            <person name="Bensimon A."/>
            <person name="Giraud T."/>
            <person name="Brygoo Y."/>
        </authorList>
    </citation>
    <scope>NUCLEOTIDE SEQUENCE [LARGE SCALE GENOMIC DNA]</scope>
    <source>
        <strain evidence="1">FM164</strain>
    </source>
</reference>
<evidence type="ECO:0000313" key="1">
    <source>
        <dbReference type="EMBL" id="CDM38469.1"/>
    </source>
</evidence>